<reference evidence="6 7" key="1">
    <citation type="submission" date="2019-10" db="EMBL/GenBank/DDBJ databases">
        <authorList>
            <person name="Nie G."/>
            <person name="Ming H."/>
            <person name="Yi B."/>
        </authorList>
    </citation>
    <scope>NUCLEOTIDE SEQUENCE [LARGE SCALE GENOMIC DNA]</scope>
    <source>
        <strain evidence="6 7">CFH 90414</strain>
    </source>
</reference>
<comment type="miscellaneous">
    <text evidence="3">A lyase-type mechanism (elimination/hydration) is suggested for the cleavage of the lactyl ether bond of MurNAc 6-phosphate, with the formation of an alpha,beta-unsaturated aldehyde intermediate with (E)-stereochemistry, followed by the syn addition of water to give product.</text>
</comment>
<dbReference type="InterPro" id="IPR040190">
    <property type="entry name" value="MURQ/GCKR"/>
</dbReference>
<dbReference type="GO" id="GO:0009254">
    <property type="term" value="P:peptidoglycan turnover"/>
    <property type="evidence" value="ECO:0007669"/>
    <property type="project" value="TreeGrafter"/>
</dbReference>
<dbReference type="EC" id="4.2.1.126" evidence="3"/>
<comment type="caution">
    <text evidence="6">The sequence shown here is derived from an EMBL/GenBank/DDBJ whole genome shotgun (WGS) entry which is preliminary data.</text>
</comment>
<dbReference type="NCBIfam" id="TIGR00274">
    <property type="entry name" value="N-acetylmuramic acid 6-phosphate etherase"/>
    <property type="match status" value="1"/>
</dbReference>
<name>A0A6I2F5R7_9MICO</name>
<dbReference type="InterPro" id="IPR046348">
    <property type="entry name" value="SIS_dom_sf"/>
</dbReference>
<dbReference type="CDD" id="cd05007">
    <property type="entry name" value="SIS_Etherase"/>
    <property type="match status" value="1"/>
</dbReference>
<keyword evidence="7" id="KW-1185">Reference proteome</keyword>
<dbReference type="InterPro" id="IPR001347">
    <property type="entry name" value="SIS_dom"/>
</dbReference>
<feature type="active site" description="Proton donor" evidence="3">
    <location>
        <position position="96"/>
    </location>
</feature>
<dbReference type="HAMAP" id="MF_00068">
    <property type="entry name" value="MurQ"/>
    <property type="match status" value="1"/>
</dbReference>
<comment type="catalytic activity">
    <reaction evidence="3">
        <text>N-acetyl-D-muramate 6-phosphate + H2O = N-acetyl-D-glucosamine 6-phosphate + (R)-lactate</text>
        <dbReference type="Rhea" id="RHEA:26410"/>
        <dbReference type="ChEBI" id="CHEBI:15377"/>
        <dbReference type="ChEBI" id="CHEBI:16004"/>
        <dbReference type="ChEBI" id="CHEBI:57513"/>
        <dbReference type="ChEBI" id="CHEBI:58722"/>
        <dbReference type="EC" id="4.2.1.126"/>
    </reaction>
</comment>
<evidence type="ECO:0000256" key="4">
    <source>
        <dbReference type="SAM" id="MobiDB-lite"/>
    </source>
</evidence>
<feature type="active site" evidence="3">
    <location>
        <position position="127"/>
    </location>
</feature>
<dbReference type="EMBL" id="WJIF01000004">
    <property type="protein sequence ID" value="MRG60002.1"/>
    <property type="molecule type" value="Genomic_DNA"/>
</dbReference>
<dbReference type="UniPathway" id="UPA00342"/>
<evidence type="ECO:0000313" key="6">
    <source>
        <dbReference type="EMBL" id="MRG60002.1"/>
    </source>
</evidence>
<dbReference type="AlphaFoldDB" id="A0A6I2F5R7"/>
<dbReference type="SUPFAM" id="SSF53697">
    <property type="entry name" value="SIS domain"/>
    <property type="match status" value="1"/>
</dbReference>
<dbReference type="NCBIfam" id="NF003915">
    <property type="entry name" value="PRK05441.1"/>
    <property type="match status" value="1"/>
</dbReference>
<comment type="subunit">
    <text evidence="3">Homodimer.</text>
</comment>
<dbReference type="GO" id="GO:0046348">
    <property type="term" value="P:amino sugar catabolic process"/>
    <property type="evidence" value="ECO:0007669"/>
    <property type="project" value="InterPro"/>
</dbReference>
<evidence type="ECO:0000259" key="5">
    <source>
        <dbReference type="PROSITE" id="PS51464"/>
    </source>
</evidence>
<dbReference type="NCBIfam" id="NF009222">
    <property type="entry name" value="PRK12570.1"/>
    <property type="match status" value="1"/>
</dbReference>
<dbReference type="Pfam" id="PF22645">
    <property type="entry name" value="GKRP_SIS_N"/>
    <property type="match status" value="1"/>
</dbReference>
<keyword evidence="1 3" id="KW-0456">Lyase</keyword>
<dbReference type="InterPro" id="IPR005486">
    <property type="entry name" value="Glucokinase_regulatory_CS"/>
</dbReference>
<comment type="pathway">
    <text evidence="3">Amino-sugar metabolism; N-acetylmuramate degradation.</text>
</comment>
<evidence type="ECO:0000256" key="1">
    <source>
        <dbReference type="ARBA" id="ARBA00023239"/>
    </source>
</evidence>
<evidence type="ECO:0000313" key="7">
    <source>
        <dbReference type="Proteomes" id="UP000431080"/>
    </source>
</evidence>
<dbReference type="GO" id="GO:0097173">
    <property type="term" value="P:N-acetylmuramic acid catabolic process"/>
    <property type="evidence" value="ECO:0007669"/>
    <property type="project" value="UniProtKB-UniPathway"/>
</dbReference>
<dbReference type="Gene3D" id="3.40.50.10490">
    <property type="entry name" value="Glucose-6-phosphate isomerase like protein, domain 1"/>
    <property type="match status" value="1"/>
</dbReference>
<sequence length="312" mass="32068">MPTPHQTIDRSSDDDQLSSPTEQRLEASTGLDALPSVEVLRLMNDQDRVAVDAVAAVLPQLADLVDLAAERFRRGGVVHYFGAGTSGRLGVLDAAELLPTFNLEAGRVVAHIAGGQAALVNAVEDAEDSEAEGRLAAARLGPDDVAIGLAASGNTPYVGGALAAAREAGAHTVLVSSNPRARVAEHADTDIVLDTGAEVLTGSTRLKAATAEKLVLNGFSTALMVAVGRTWSNLMVSVVATNEKLRHRTVRILRDAAGVDEATARTLLAEADGELKTAIVTALSAVSVGEARDLLAAHAGSVRDALAAASAP</sequence>
<protein>
    <recommendedName>
        <fullName evidence="3">N-acetylmuramic acid 6-phosphate etherase</fullName>
        <shortName evidence="3">MurNAc-6-P etherase</shortName>
        <ecNumber evidence="3">4.2.1.126</ecNumber>
    </recommendedName>
    <alternativeName>
        <fullName evidence="3">N-acetylmuramic acid 6-phosphate hydrolase</fullName>
    </alternativeName>
    <alternativeName>
        <fullName evidence="3">N-acetylmuramic acid 6-phosphate lyase</fullName>
    </alternativeName>
</protein>
<evidence type="ECO:0000256" key="3">
    <source>
        <dbReference type="HAMAP-Rule" id="MF_00068"/>
    </source>
</evidence>
<feature type="domain" description="SIS" evidence="5">
    <location>
        <begin position="68"/>
        <end position="229"/>
    </location>
</feature>
<keyword evidence="2 3" id="KW-0119">Carbohydrate metabolism</keyword>
<dbReference type="PANTHER" id="PTHR10088:SF4">
    <property type="entry name" value="GLUCOKINASE REGULATORY PROTEIN"/>
    <property type="match status" value="1"/>
</dbReference>
<dbReference type="PROSITE" id="PS01272">
    <property type="entry name" value="GCKR"/>
    <property type="match status" value="1"/>
</dbReference>
<dbReference type="GO" id="GO:0016803">
    <property type="term" value="F:ether hydrolase activity"/>
    <property type="evidence" value="ECO:0007669"/>
    <property type="project" value="TreeGrafter"/>
</dbReference>
<evidence type="ECO:0000256" key="2">
    <source>
        <dbReference type="ARBA" id="ARBA00023277"/>
    </source>
</evidence>
<gene>
    <name evidence="3 6" type="primary">murQ</name>
    <name evidence="6" type="ORF">GE115_08990</name>
</gene>
<organism evidence="6 7">
    <name type="scientific">Agromyces agglutinans</name>
    <dbReference type="NCBI Taxonomy" id="2662258"/>
    <lineage>
        <taxon>Bacteria</taxon>
        <taxon>Bacillati</taxon>
        <taxon>Actinomycetota</taxon>
        <taxon>Actinomycetes</taxon>
        <taxon>Micrococcales</taxon>
        <taxon>Microbacteriaceae</taxon>
        <taxon>Agromyces</taxon>
    </lineage>
</organism>
<proteinExistence type="inferred from homology"/>
<comment type="similarity">
    <text evidence="3">Belongs to the GCKR-like family. MurNAc-6-P etherase subfamily.</text>
</comment>
<dbReference type="GO" id="GO:0097367">
    <property type="term" value="F:carbohydrate derivative binding"/>
    <property type="evidence" value="ECO:0007669"/>
    <property type="project" value="InterPro"/>
</dbReference>
<dbReference type="PROSITE" id="PS51464">
    <property type="entry name" value="SIS"/>
    <property type="match status" value="1"/>
</dbReference>
<dbReference type="GO" id="GO:0016835">
    <property type="term" value="F:carbon-oxygen lyase activity"/>
    <property type="evidence" value="ECO:0007669"/>
    <property type="project" value="UniProtKB-UniRule"/>
</dbReference>
<dbReference type="Gene3D" id="1.10.8.1080">
    <property type="match status" value="1"/>
</dbReference>
<dbReference type="InterPro" id="IPR005488">
    <property type="entry name" value="Etherase_MurQ"/>
</dbReference>
<dbReference type="Proteomes" id="UP000431080">
    <property type="component" value="Unassembled WGS sequence"/>
</dbReference>
<comment type="function">
    <text evidence="3">Specifically catalyzes the cleavage of the D-lactyl ether substituent of MurNAc 6-phosphate, producing GlcNAc 6-phosphate and D-lactate.</text>
</comment>
<dbReference type="PANTHER" id="PTHR10088">
    <property type="entry name" value="GLUCOKINASE REGULATORY PROTEIN"/>
    <property type="match status" value="1"/>
</dbReference>
<feature type="region of interest" description="Disordered" evidence="4">
    <location>
        <begin position="1"/>
        <end position="30"/>
    </location>
</feature>
<accession>A0A6I2F5R7</accession>
<dbReference type="RefSeq" id="WP_153684470.1">
    <property type="nucleotide sequence ID" value="NZ_WJIF01000004.1"/>
</dbReference>